<dbReference type="GO" id="GO:0070628">
    <property type="term" value="F:proteasome binding"/>
    <property type="evidence" value="ECO:0007669"/>
    <property type="project" value="InterPro"/>
</dbReference>
<dbReference type="GO" id="GO:0000502">
    <property type="term" value="C:proteasome complex"/>
    <property type="evidence" value="ECO:0007669"/>
    <property type="project" value="UniProtKB-KW"/>
</dbReference>
<evidence type="ECO:0000259" key="12">
    <source>
        <dbReference type="Pfam" id="PF08577"/>
    </source>
</evidence>
<feature type="domain" description="PI31 proteasome regulator N-terminal" evidence="13">
    <location>
        <begin position="15"/>
        <end position="150"/>
    </location>
</feature>
<evidence type="ECO:0000259" key="13">
    <source>
        <dbReference type="Pfam" id="PF11566"/>
    </source>
</evidence>
<dbReference type="PANTHER" id="PTHR13266:SF1">
    <property type="entry name" value="PROTEASOME INHIBITOR PI31 SUBUNIT"/>
    <property type="match status" value="1"/>
</dbReference>
<evidence type="ECO:0000256" key="7">
    <source>
        <dbReference type="ARBA" id="ARBA00022824"/>
    </source>
</evidence>
<evidence type="ECO:0000256" key="10">
    <source>
        <dbReference type="ARBA" id="ARBA00024805"/>
    </source>
</evidence>
<keyword evidence="9" id="KW-0007">Acetylation</keyword>
<dbReference type="AlphaFoldDB" id="A0AAW1RDN5"/>
<accession>A0AAW1RDN5</accession>
<dbReference type="Gene3D" id="3.40.1000.30">
    <property type="match status" value="1"/>
</dbReference>
<keyword evidence="4" id="KW-0488">Methylation</keyword>
<dbReference type="GO" id="GO:0004866">
    <property type="term" value="F:endopeptidase inhibitor activity"/>
    <property type="evidence" value="ECO:0007669"/>
    <property type="project" value="InterPro"/>
</dbReference>
<gene>
    <name evidence="14" type="ORF">WJX81_008664</name>
</gene>
<evidence type="ECO:0000256" key="6">
    <source>
        <dbReference type="ARBA" id="ARBA00022553"/>
    </source>
</evidence>
<evidence type="ECO:0000256" key="5">
    <source>
        <dbReference type="ARBA" id="ARBA00022490"/>
    </source>
</evidence>
<comment type="caution">
    <text evidence="14">The sequence shown here is derived from an EMBL/GenBank/DDBJ whole genome shotgun (WGS) entry which is preliminary data.</text>
</comment>
<keyword evidence="8" id="KW-0647">Proteasome</keyword>
<dbReference type="Pfam" id="PF08577">
    <property type="entry name" value="PI31_Prot_C"/>
    <property type="match status" value="1"/>
</dbReference>
<evidence type="ECO:0000256" key="3">
    <source>
        <dbReference type="ARBA" id="ARBA00006405"/>
    </source>
</evidence>
<keyword evidence="5" id="KW-0963">Cytoplasm</keyword>
<dbReference type="InterPro" id="IPR045128">
    <property type="entry name" value="PI31-like"/>
</dbReference>
<feature type="region of interest" description="Disordered" evidence="11">
    <location>
        <begin position="176"/>
        <end position="236"/>
    </location>
</feature>
<dbReference type="GO" id="GO:0043161">
    <property type="term" value="P:proteasome-mediated ubiquitin-dependent protein catabolic process"/>
    <property type="evidence" value="ECO:0007669"/>
    <property type="project" value="InterPro"/>
</dbReference>
<protein>
    <recommendedName>
        <fullName evidence="16">Proteasome inhibitor PI31 subunit</fullName>
    </recommendedName>
</protein>
<evidence type="ECO:0000256" key="9">
    <source>
        <dbReference type="ARBA" id="ARBA00022990"/>
    </source>
</evidence>
<comment type="function">
    <text evidence="10">Plays an important role in control of proteasome function. Inhibits the hydrolysis of protein and peptide substrates by the 20S proteasome. Also inhibits the activation of the proteasome by the proteasome regulatory proteins PA700 and PA28.</text>
</comment>
<evidence type="ECO:0000256" key="4">
    <source>
        <dbReference type="ARBA" id="ARBA00022481"/>
    </source>
</evidence>
<feature type="region of interest" description="Disordered" evidence="11">
    <location>
        <begin position="275"/>
        <end position="336"/>
    </location>
</feature>
<dbReference type="EMBL" id="JALJOU010000047">
    <property type="protein sequence ID" value="KAK9831386.1"/>
    <property type="molecule type" value="Genomic_DNA"/>
</dbReference>
<dbReference type="PANTHER" id="PTHR13266">
    <property type="entry name" value="PROTEASOME INHIBITOR"/>
    <property type="match status" value="1"/>
</dbReference>
<evidence type="ECO:0000256" key="2">
    <source>
        <dbReference type="ARBA" id="ARBA00004496"/>
    </source>
</evidence>
<dbReference type="InterPro" id="IPR021625">
    <property type="entry name" value="PI31_Prot_N"/>
</dbReference>
<feature type="compositionally biased region" description="Basic and acidic residues" evidence="11">
    <location>
        <begin position="176"/>
        <end position="190"/>
    </location>
</feature>
<dbReference type="InterPro" id="IPR013886">
    <property type="entry name" value="PI31_Prot_C"/>
</dbReference>
<comment type="subcellular location">
    <subcellularLocation>
        <location evidence="2">Cytoplasm</location>
    </subcellularLocation>
    <subcellularLocation>
        <location evidence="1">Endoplasmic reticulum</location>
    </subcellularLocation>
</comment>
<dbReference type="GO" id="GO:0005783">
    <property type="term" value="C:endoplasmic reticulum"/>
    <property type="evidence" value="ECO:0007669"/>
    <property type="project" value="UniProtKB-SubCell"/>
</dbReference>
<keyword evidence="7" id="KW-0256">Endoplasmic reticulum</keyword>
<sequence>MSTPQTLLAIIRAAHPQLRNKHDAVVFAVHAFMLADGYKLVATGKAADEASEAPPDDAPEVAADGWNDEIPDSYAFLYADDTGKRSPTLLKALPLGNKLVVSWLALGRPSQPQVLELDETRYLADDTSSAPAPDAAKAYKNLDELLAQLRGSFYTGPSGNSAPAEPRAAKDALAEADKPNGTHGLGEEAARPPQPPPEPEYDEYDDGLVLRPRRPQYPPVGGGDVELPGMRPPGAPDLPGMGGPLGGSGLPGVSGGGMHVGPDDPLFAGRMGFGRGRKGDRGRLPPGARWDPVGPPGMQGFHPDDFRRGGPGGRSVHPDIMPPGPGASNDFDSMYG</sequence>
<evidence type="ECO:0000256" key="1">
    <source>
        <dbReference type="ARBA" id="ARBA00004240"/>
    </source>
</evidence>
<evidence type="ECO:0000256" key="8">
    <source>
        <dbReference type="ARBA" id="ARBA00022942"/>
    </source>
</evidence>
<evidence type="ECO:0000256" key="11">
    <source>
        <dbReference type="SAM" id="MobiDB-lite"/>
    </source>
</evidence>
<keyword evidence="15" id="KW-1185">Reference proteome</keyword>
<reference evidence="14 15" key="1">
    <citation type="journal article" date="2024" name="Nat. Commun.">
        <title>Phylogenomics reveals the evolutionary origins of lichenization in chlorophyte algae.</title>
        <authorList>
            <person name="Puginier C."/>
            <person name="Libourel C."/>
            <person name="Otte J."/>
            <person name="Skaloud P."/>
            <person name="Haon M."/>
            <person name="Grisel S."/>
            <person name="Petersen M."/>
            <person name="Berrin J.G."/>
            <person name="Delaux P.M."/>
            <person name="Dal Grande F."/>
            <person name="Keller J."/>
        </authorList>
    </citation>
    <scope>NUCLEOTIDE SEQUENCE [LARGE SCALE GENOMIC DNA]</scope>
    <source>
        <strain evidence="14 15">SAG 245.80</strain>
    </source>
</reference>
<comment type="similarity">
    <text evidence="3">Belongs to the proteasome inhibitor PI31 family.</text>
</comment>
<feature type="domain" description="PI31 proteasome regulator C-terminal" evidence="12">
    <location>
        <begin position="230"/>
        <end position="295"/>
    </location>
</feature>
<organism evidence="14 15">
    <name type="scientific">Elliptochloris bilobata</name>
    <dbReference type="NCBI Taxonomy" id="381761"/>
    <lineage>
        <taxon>Eukaryota</taxon>
        <taxon>Viridiplantae</taxon>
        <taxon>Chlorophyta</taxon>
        <taxon>core chlorophytes</taxon>
        <taxon>Trebouxiophyceae</taxon>
        <taxon>Trebouxiophyceae incertae sedis</taxon>
        <taxon>Elliptochloris clade</taxon>
        <taxon>Elliptochloris</taxon>
    </lineage>
</organism>
<keyword evidence="6" id="KW-0597">Phosphoprotein</keyword>
<proteinExistence type="inferred from homology"/>
<evidence type="ECO:0000313" key="15">
    <source>
        <dbReference type="Proteomes" id="UP001445335"/>
    </source>
</evidence>
<name>A0AAW1RDN5_9CHLO</name>
<dbReference type="Proteomes" id="UP001445335">
    <property type="component" value="Unassembled WGS sequence"/>
</dbReference>
<evidence type="ECO:0000313" key="14">
    <source>
        <dbReference type="EMBL" id="KAK9831386.1"/>
    </source>
</evidence>
<evidence type="ECO:0008006" key="16">
    <source>
        <dbReference type="Google" id="ProtNLM"/>
    </source>
</evidence>
<dbReference type="Pfam" id="PF11566">
    <property type="entry name" value="PI31_Prot_N"/>
    <property type="match status" value="1"/>
</dbReference>